<evidence type="ECO:0000313" key="1">
    <source>
        <dbReference type="EMBL" id="CAD5112766.1"/>
    </source>
</evidence>
<keyword evidence="2" id="KW-1185">Reference proteome</keyword>
<proteinExistence type="predicted"/>
<protein>
    <submittedName>
        <fullName evidence="1">DgyrCDS1981</fullName>
    </submittedName>
</protein>
<dbReference type="AlphaFoldDB" id="A0A7I8V949"/>
<gene>
    <name evidence="1" type="ORF">DGYR_LOCUS1848</name>
</gene>
<evidence type="ECO:0000313" key="2">
    <source>
        <dbReference type="Proteomes" id="UP000549394"/>
    </source>
</evidence>
<name>A0A7I8V949_9ANNE</name>
<organism evidence="1 2">
    <name type="scientific">Dimorphilus gyrociliatus</name>
    <dbReference type="NCBI Taxonomy" id="2664684"/>
    <lineage>
        <taxon>Eukaryota</taxon>
        <taxon>Metazoa</taxon>
        <taxon>Spiralia</taxon>
        <taxon>Lophotrochozoa</taxon>
        <taxon>Annelida</taxon>
        <taxon>Polychaeta</taxon>
        <taxon>Polychaeta incertae sedis</taxon>
        <taxon>Dinophilidae</taxon>
        <taxon>Dimorphilus</taxon>
    </lineage>
</organism>
<accession>A0A7I8V949</accession>
<dbReference type="OrthoDB" id="10059895at2759"/>
<dbReference type="Proteomes" id="UP000549394">
    <property type="component" value="Unassembled WGS sequence"/>
</dbReference>
<dbReference type="EMBL" id="CAJFCJ010000003">
    <property type="protein sequence ID" value="CAD5112766.1"/>
    <property type="molecule type" value="Genomic_DNA"/>
</dbReference>
<sequence length="357" mass="40633">MFNLNITFENLDSEVAKAKLKVVPAKSVDIKFVQQKSALLRLVKLNTKLKDGELFKNDSDKFEKLKRSQLLKELEFDYLLDKNVEFILENASLEEKDIKIKDKKNIKDMHINNSLSTLELNIFILRGIEFIILAEEKKFVPLCIISPVASLGLGQAMLGCALIITGFGASLRTAIVAEGIAHMKAVGLAISAVSMGMSIMKDDAKDKTVQKRANDIRQGKADIIAAAKRYRIILKIVDSLKYSLIREDVENKVRVIYVQFDYSLDIRDIFYVNDGGCVVEITASREINDYPFDAFSHILDKQGISKSLINVRGVTAKYMELNCNYFYEYIRQKAGVRTETTTDYITKEFWRYETMSQ</sequence>
<reference evidence="1 2" key="1">
    <citation type="submission" date="2020-08" db="EMBL/GenBank/DDBJ databases">
        <authorList>
            <person name="Hejnol A."/>
        </authorList>
    </citation>
    <scope>NUCLEOTIDE SEQUENCE [LARGE SCALE GENOMIC DNA]</scope>
</reference>
<comment type="caution">
    <text evidence="1">The sequence shown here is derived from an EMBL/GenBank/DDBJ whole genome shotgun (WGS) entry which is preliminary data.</text>
</comment>